<evidence type="ECO:0000256" key="3">
    <source>
        <dbReference type="ARBA" id="ARBA00024247"/>
    </source>
</evidence>
<proteinExistence type="inferred from homology"/>
<sequence length="85" mass="8989">MGRIMKVTVKLFAFLGERLGPAVEIDVPKSVTQAALKDAVLELDPALEATLANSRVAVDQEFVNEDVLQLSEASEVALIPPVSGG</sequence>
<dbReference type="GO" id="GO:1990133">
    <property type="term" value="C:molybdopterin adenylyltransferase complex"/>
    <property type="evidence" value="ECO:0007669"/>
    <property type="project" value="TreeGrafter"/>
</dbReference>
<dbReference type="InterPro" id="IPR012675">
    <property type="entry name" value="Beta-grasp_dom_sf"/>
</dbReference>
<gene>
    <name evidence="4" type="ORF">HMPREF0513_00970</name>
</gene>
<name>D0DTI1_LIMFE</name>
<dbReference type="PANTHER" id="PTHR33359">
    <property type="entry name" value="MOLYBDOPTERIN SYNTHASE SULFUR CARRIER SUBUNIT"/>
    <property type="match status" value="1"/>
</dbReference>
<dbReference type="Gene3D" id="3.10.20.30">
    <property type="match status" value="1"/>
</dbReference>
<dbReference type="SUPFAM" id="SSF54285">
    <property type="entry name" value="MoaD/ThiS"/>
    <property type="match status" value="1"/>
</dbReference>
<dbReference type="PANTHER" id="PTHR33359:SF1">
    <property type="entry name" value="MOLYBDOPTERIN SYNTHASE SULFUR CARRIER SUBUNIT"/>
    <property type="match status" value="1"/>
</dbReference>
<dbReference type="GO" id="GO:0000166">
    <property type="term" value="F:nucleotide binding"/>
    <property type="evidence" value="ECO:0007669"/>
    <property type="project" value="UniProtKB-KW"/>
</dbReference>
<dbReference type="GO" id="GO:0006777">
    <property type="term" value="P:Mo-molybdopterin cofactor biosynthetic process"/>
    <property type="evidence" value="ECO:0007669"/>
    <property type="project" value="InterPro"/>
</dbReference>
<dbReference type="InterPro" id="IPR016155">
    <property type="entry name" value="Mopterin_synth/thiamin_S_b"/>
</dbReference>
<keyword evidence="1" id="KW-0547">Nucleotide-binding</keyword>
<reference evidence="4" key="1">
    <citation type="submission" date="2009-08" db="EMBL/GenBank/DDBJ databases">
        <title>The Genome Sequence of Lactobacillus fermentum 28-3-CHN.</title>
        <authorList>
            <consortium name="The Broad Institute Genome Sequencing Platform"/>
            <person name="Ward D."/>
            <person name="Feldgarden M."/>
            <person name="Earl A."/>
            <person name="Young S.K."/>
            <person name="Zeng Q."/>
            <person name="Koehrsen M."/>
            <person name="Alvarado L."/>
            <person name="Berlin A."/>
            <person name="Bochicchio J."/>
            <person name="Borenstein D."/>
            <person name="Chapman S.B."/>
            <person name="Chen Z."/>
            <person name="Engels R."/>
            <person name="Freedman E."/>
            <person name="Gellesch M."/>
            <person name="Goldberg J."/>
            <person name="Griggs A."/>
            <person name="Gujja S."/>
            <person name="Heilman E."/>
            <person name="Heiman D."/>
            <person name="Hepburn T."/>
            <person name="Howarth C."/>
            <person name="Jen D."/>
            <person name="Larson L."/>
            <person name="Lewis B."/>
            <person name="Mehta T."/>
            <person name="Park D."/>
            <person name="Pearson M."/>
            <person name="Roberts A."/>
            <person name="Saif S."/>
            <person name="Shea T."/>
            <person name="Shenoy N."/>
            <person name="Sisk P."/>
            <person name="Stolte C."/>
            <person name="Sykes S."/>
            <person name="Thomson T."/>
            <person name="Walk T."/>
            <person name="White J."/>
            <person name="Yandava C."/>
            <person name="Liu Y."/>
            <person name="Xu Q."/>
            <person name="Haas B."/>
            <person name="Nusbaum C."/>
            <person name="Birren B."/>
        </authorList>
    </citation>
    <scope>NUCLEOTIDE SEQUENCE</scope>
    <source>
        <strain evidence="4">28-3-CHN</strain>
    </source>
</reference>
<evidence type="ECO:0000256" key="2">
    <source>
        <dbReference type="ARBA" id="ARBA00024200"/>
    </source>
</evidence>
<evidence type="ECO:0000313" key="4">
    <source>
        <dbReference type="EMBL" id="EEX25581.1"/>
    </source>
</evidence>
<dbReference type="CDD" id="cd00754">
    <property type="entry name" value="Ubl_MoaD"/>
    <property type="match status" value="1"/>
</dbReference>
<dbReference type="InterPro" id="IPR044672">
    <property type="entry name" value="MOCS2A"/>
</dbReference>
<dbReference type="HOGENOM" id="CLU_114601_4_3_9"/>
<dbReference type="Pfam" id="PF02597">
    <property type="entry name" value="ThiS"/>
    <property type="match status" value="1"/>
</dbReference>
<accession>D0DTI1</accession>
<comment type="similarity">
    <text evidence="2">Belongs to the MoaD family.</text>
</comment>
<dbReference type="Proteomes" id="UP000004920">
    <property type="component" value="Unassembled WGS sequence"/>
</dbReference>
<dbReference type="InterPro" id="IPR003749">
    <property type="entry name" value="ThiS/MoaD-like"/>
</dbReference>
<dbReference type="EMBL" id="GG704702">
    <property type="protein sequence ID" value="EEX25581.1"/>
    <property type="molecule type" value="Genomic_DNA"/>
</dbReference>
<organism evidence="4">
    <name type="scientific">Limosilactobacillus fermentum 28-3-CHN</name>
    <dbReference type="NCBI Taxonomy" id="575599"/>
    <lineage>
        <taxon>Bacteria</taxon>
        <taxon>Bacillati</taxon>
        <taxon>Bacillota</taxon>
        <taxon>Bacilli</taxon>
        <taxon>Lactobacillales</taxon>
        <taxon>Lactobacillaceae</taxon>
        <taxon>Limosilactobacillus</taxon>
    </lineage>
</organism>
<dbReference type="AlphaFoldDB" id="D0DTI1"/>
<protein>
    <recommendedName>
        <fullName evidence="3">Molybdopterin synthase sulfur carrier subunit</fullName>
    </recommendedName>
</protein>
<evidence type="ECO:0000256" key="1">
    <source>
        <dbReference type="ARBA" id="ARBA00022741"/>
    </source>
</evidence>